<evidence type="ECO:0000313" key="2">
    <source>
        <dbReference type="EMBL" id="KXX75465.1"/>
    </source>
</evidence>
<dbReference type="EMBL" id="LCTW02000269">
    <property type="protein sequence ID" value="KXX75465.1"/>
    <property type="molecule type" value="Genomic_DNA"/>
</dbReference>
<dbReference type="AlphaFoldDB" id="A0A175VW47"/>
<reference evidence="2 3" key="1">
    <citation type="journal article" date="2016" name="Genome Announc.">
        <title>Genome Sequence of Madurella mycetomatis mm55, Isolated from a Human Mycetoma Case in Sudan.</title>
        <authorList>
            <person name="Smit S."/>
            <person name="Derks M.F."/>
            <person name="Bervoets S."/>
            <person name="Fahal A."/>
            <person name="van Leeuwen W."/>
            <person name="van Belkum A."/>
            <person name="van de Sande W.W."/>
        </authorList>
    </citation>
    <scope>NUCLEOTIDE SEQUENCE [LARGE SCALE GENOMIC DNA]</scope>
    <source>
        <strain evidence="3">mm55</strain>
    </source>
</reference>
<dbReference type="VEuPathDB" id="FungiDB:MMYC01_208587"/>
<evidence type="ECO:0000259" key="1">
    <source>
        <dbReference type="Pfam" id="PF06985"/>
    </source>
</evidence>
<protein>
    <submittedName>
        <fullName evidence="2">Heterokaryon incompatibility protein 6, OR allele</fullName>
    </submittedName>
</protein>
<keyword evidence="3" id="KW-1185">Reference proteome</keyword>
<dbReference type="PANTHER" id="PTHR33112:SF1">
    <property type="entry name" value="HETEROKARYON INCOMPATIBILITY DOMAIN-CONTAINING PROTEIN"/>
    <property type="match status" value="1"/>
</dbReference>
<dbReference type="PANTHER" id="PTHR33112">
    <property type="entry name" value="DOMAIN PROTEIN, PUTATIVE-RELATED"/>
    <property type="match status" value="1"/>
</dbReference>
<organism evidence="2 3">
    <name type="scientific">Madurella mycetomatis</name>
    <dbReference type="NCBI Taxonomy" id="100816"/>
    <lineage>
        <taxon>Eukaryota</taxon>
        <taxon>Fungi</taxon>
        <taxon>Dikarya</taxon>
        <taxon>Ascomycota</taxon>
        <taxon>Pezizomycotina</taxon>
        <taxon>Sordariomycetes</taxon>
        <taxon>Sordariomycetidae</taxon>
        <taxon>Sordariales</taxon>
        <taxon>Sordariales incertae sedis</taxon>
        <taxon>Madurella</taxon>
    </lineage>
</organism>
<dbReference type="Pfam" id="PF06985">
    <property type="entry name" value="HET"/>
    <property type="match status" value="1"/>
</dbReference>
<dbReference type="STRING" id="100816.A0A175VW47"/>
<feature type="domain" description="Heterokaryon incompatibility" evidence="1">
    <location>
        <begin position="157"/>
        <end position="318"/>
    </location>
</feature>
<dbReference type="Proteomes" id="UP000078237">
    <property type="component" value="Unassembled WGS sequence"/>
</dbReference>
<proteinExistence type="predicted"/>
<comment type="caution">
    <text evidence="2">The sequence shown here is derived from an EMBL/GenBank/DDBJ whole genome shotgun (WGS) entry which is preliminary data.</text>
</comment>
<sequence>MPLGNLELVRARKACAGCQSVVSALLRVKEVAEPDLLGLDARLRFDGRNFFCDIYPHGQEPSVSRGPMLIQTEHSDATQRIAGVRYGRVMDADRIDTDLIFSWIETCDRLHRDAGTQTNMASLLTQTDLSFLYLIDLEQECLVRAHLSDSSSGGPRYVALSYVWGQVEIPKTTTENLRELQKPGALSPRKFASVSGSRLTRTVSDAMRLAYRLGIRFFWTDCFCIVQDGGAEKTMFLSAMASIYAGAYFTIVAGEGAHGDFGIPGVCWGDTPGRPRDITCSYMRFPDFVLQTEHINDHVAKSICSGTPWSTRAWTFQEALFSRRLLVCNGTVSWFCRNFRSEEWMACEHGAADTRHETPGFILDVPDWPDIMQLARMVLEYAKRDLTFENDVLAAFAGATTVLSRSFRPGFHFGLPEMFFDVCLLWEGDRRQSQPLRRREGENVRLPSWSWVNVKGSLFLDMWTSFGSHFYAAGLPLPDPRVVEPLVRWRKNILANGRSKPGEYVFSALDGNSSLLHGWSLMQQPRRGQTDYSFSHPSLANRMFSHPFPLLPRGMRSEGQSEVTNSAVLTFTAKRSWLTRAEQLKRHPWLEYPIYRTYVLRNNQGVWAGVLSDDGLDGEGSEELPLYRNETQCELIAISKTRVRDWKWAKGILLEWELDEHPSADRIEDSYEYYNVLWVCWSDSVAYRRGTGRVPMEIWDGLELEELEVNLG</sequence>
<evidence type="ECO:0000313" key="3">
    <source>
        <dbReference type="Proteomes" id="UP000078237"/>
    </source>
</evidence>
<dbReference type="InterPro" id="IPR010730">
    <property type="entry name" value="HET"/>
</dbReference>
<accession>A0A175VW47</accession>
<name>A0A175VW47_9PEZI</name>
<gene>
    <name evidence="2" type="ORF">MMYC01_208587</name>
</gene>
<dbReference type="OrthoDB" id="5135333at2759"/>